<evidence type="ECO:0000313" key="7">
    <source>
        <dbReference type="EMBL" id="SHE81708.1"/>
    </source>
</evidence>
<feature type="domain" description="Amidohydrolase-related" evidence="6">
    <location>
        <begin position="51"/>
        <end position="426"/>
    </location>
</feature>
<reference evidence="7 8" key="1">
    <citation type="submission" date="2016-11" db="EMBL/GenBank/DDBJ databases">
        <authorList>
            <person name="Jaros S."/>
            <person name="Januszkiewicz K."/>
            <person name="Wedrychowicz H."/>
        </authorList>
    </citation>
    <scope>NUCLEOTIDE SEQUENCE [LARGE SCALE GENOMIC DNA]</scope>
    <source>
        <strain evidence="7 8">DSM 25661</strain>
    </source>
</reference>
<evidence type="ECO:0000256" key="4">
    <source>
        <dbReference type="ARBA" id="ARBA00022723"/>
    </source>
</evidence>
<dbReference type="InterPro" id="IPR002195">
    <property type="entry name" value="Dihydroorotase_CS"/>
</dbReference>
<proteinExistence type="inferred from homology"/>
<dbReference type="PANTHER" id="PTHR43668:SF4">
    <property type="entry name" value="ALLANTOINASE"/>
    <property type="match status" value="1"/>
</dbReference>
<keyword evidence="5" id="KW-0378">Hydrolase</keyword>
<dbReference type="GO" id="GO:0005737">
    <property type="term" value="C:cytoplasm"/>
    <property type="evidence" value="ECO:0007669"/>
    <property type="project" value="TreeGrafter"/>
</dbReference>
<dbReference type="SUPFAM" id="SSF51556">
    <property type="entry name" value="Metallo-dependent hydrolases"/>
    <property type="match status" value="1"/>
</dbReference>
<keyword evidence="8" id="KW-1185">Reference proteome</keyword>
<evidence type="ECO:0000256" key="5">
    <source>
        <dbReference type="ARBA" id="ARBA00022801"/>
    </source>
</evidence>
<dbReference type="AlphaFoldDB" id="A0A1M4WKF4"/>
<dbReference type="EMBL" id="FQTW01000006">
    <property type="protein sequence ID" value="SHE81708.1"/>
    <property type="molecule type" value="Genomic_DNA"/>
</dbReference>
<dbReference type="NCBIfam" id="NF006688">
    <property type="entry name" value="PRK09236.1"/>
    <property type="match status" value="1"/>
</dbReference>
<dbReference type="Proteomes" id="UP000184462">
    <property type="component" value="Unassembled WGS sequence"/>
</dbReference>
<evidence type="ECO:0000256" key="2">
    <source>
        <dbReference type="ARBA" id="ARBA00002368"/>
    </source>
</evidence>
<evidence type="ECO:0000259" key="6">
    <source>
        <dbReference type="Pfam" id="PF01979"/>
    </source>
</evidence>
<dbReference type="InterPro" id="IPR011059">
    <property type="entry name" value="Metal-dep_hydrolase_composite"/>
</dbReference>
<sequence>MEYLIKNAKIVNEGKIIEGDVLVKDKIIAEIDSSISVKSNTTQVIDAEGNFLIPGMIDDQVHFREPGLTHKETILTGSKAAVAGGITSYFEMPNTNPQTTTQTLFEEKRQIANNNSFANFAFMFGGTNDNLEEIKKINPKITPALKLFLGSSTGNMLVDDENVLEQIFKHSPLIIAAHCEDEATIKHNLQQAISTYGEDIPISEHPNIRSEEACYLSSSKAIKLAEKTGARLHVFHLSTAKEMGLFGNKKSLNKKQITAEVCIHHLWFSDQDYKEKGTFIKWNPAVKTKKDQDALWKALNSDKIDVIATDHAPHTKEEKQQTYTKAPSGGPLVQHALPALFEAYHQGKITVEKIVQKTAHNPAQLFDVEKRGFIKEGYFADLVLVNPNEPWSVNQDNIFYKCGWSPFYGNSFRSRITHTFVNGNLVYKNFKFSDDKPGIQITFER</sequence>
<dbReference type="Gene3D" id="2.30.40.10">
    <property type="entry name" value="Urease, subunit C, domain 1"/>
    <property type="match status" value="1"/>
</dbReference>
<keyword evidence="4" id="KW-0479">Metal-binding</keyword>
<dbReference type="Gene3D" id="3.20.20.140">
    <property type="entry name" value="Metal-dependent hydrolases"/>
    <property type="match status" value="1"/>
</dbReference>
<dbReference type="Pfam" id="PF01979">
    <property type="entry name" value="Amidohydro_1"/>
    <property type="match status" value="1"/>
</dbReference>
<dbReference type="SUPFAM" id="SSF51338">
    <property type="entry name" value="Composite domain of metallo-dependent hydrolases"/>
    <property type="match status" value="1"/>
</dbReference>
<accession>A0A1M4WKF4</accession>
<comment type="similarity">
    <text evidence="3">Belongs to the metallo-dependent hydrolases superfamily. DHOase family. Class I DHOase subfamily.</text>
</comment>
<gene>
    <name evidence="7" type="ORF">SAMN05444278_10643</name>
</gene>
<dbReference type="GO" id="GO:0006145">
    <property type="term" value="P:purine nucleobase catabolic process"/>
    <property type="evidence" value="ECO:0007669"/>
    <property type="project" value="TreeGrafter"/>
</dbReference>
<dbReference type="STRING" id="1155689.SAMN05444278_10643"/>
<protein>
    <submittedName>
        <fullName evidence="7">Dihydroorotase</fullName>
    </submittedName>
</protein>
<comment type="function">
    <text evidence="2">Catalyzes the reversible cyclization of carbamoyl aspartate to dihydroorotate.</text>
</comment>
<dbReference type="PROSITE" id="PS00483">
    <property type="entry name" value="DIHYDROOROTASE_2"/>
    <property type="match status" value="1"/>
</dbReference>
<dbReference type="NCBIfam" id="TIGR00857">
    <property type="entry name" value="pyrC_multi"/>
    <property type="match status" value="1"/>
</dbReference>
<dbReference type="InterPro" id="IPR006680">
    <property type="entry name" value="Amidohydro-rel"/>
</dbReference>
<organism evidence="7 8">
    <name type="scientific">Psychroflexus salarius</name>
    <dbReference type="NCBI Taxonomy" id="1155689"/>
    <lineage>
        <taxon>Bacteria</taxon>
        <taxon>Pseudomonadati</taxon>
        <taxon>Bacteroidota</taxon>
        <taxon>Flavobacteriia</taxon>
        <taxon>Flavobacteriales</taxon>
        <taxon>Flavobacteriaceae</taxon>
        <taxon>Psychroflexus</taxon>
    </lineage>
</organism>
<dbReference type="CDD" id="cd01318">
    <property type="entry name" value="DHOase_IIb"/>
    <property type="match status" value="1"/>
</dbReference>
<dbReference type="InterPro" id="IPR032466">
    <property type="entry name" value="Metal_Hydrolase"/>
</dbReference>
<dbReference type="PANTHER" id="PTHR43668">
    <property type="entry name" value="ALLANTOINASE"/>
    <property type="match status" value="1"/>
</dbReference>
<name>A0A1M4WKF4_9FLAO</name>
<evidence type="ECO:0000256" key="1">
    <source>
        <dbReference type="ARBA" id="ARBA00001947"/>
    </source>
</evidence>
<evidence type="ECO:0000256" key="3">
    <source>
        <dbReference type="ARBA" id="ARBA00010286"/>
    </source>
</evidence>
<comment type="cofactor">
    <cofactor evidence="1">
        <name>Zn(2+)</name>
        <dbReference type="ChEBI" id="CHEBI:29105"/>
    </cofactor>
</comment>
<evidence type="ECO:0000313" key="8">
    <source>
        <dbReference type="Proteomes" id="UP000184462"/>
    </source>
</evidence>
<dbReference type="InterPro" id="IPR050138">
    <property type="entry name" value="DHOase/Allantoinase_Hydrolase"/>
</dbReference>
<dbReference type="GO" id="GO:0046872">
    <property type="term" value="F:metal ion binding"/>
    <property type="evidence" value="ECO:0007669"/>
    <property type="project" value="UniProtKB-KW"/>
</dbReference>
<dbReference type="GO" id="GO:0004038">
    <property type="term" value="F:allantoinase activity"/>
    <property type="evidence" value="ECO:0007669"/>
    <property type="project" value="TreeGrafter"/>
</dbReference>